<evidence type="ECO:0000313" key="3">
    <source>
        <dbReference type="Proteomes" id="UP000663249"/>
    </source>
</evidence>
<sequence>MDVRIRFHGVGQGLFSSGSICPLPKSGGSAFNWVYDCGTDSAQHYLDSSLSDLDHSIRTPGGQRPYLDLVTISHFDSDHISGLVKLLERFDVGDLLLPYVPLWQRLVIGFHAHRAHSSRLTRFLVNPVAFIAAVPEANVKRILFVSGSPSIDESLPGQDGPPRRPRQLPVVNEGDSNPQDSGSIPVKVETEDLSGLSDVDDKRFDFEKMARAAGKRTDVAFITYGRGIVIAGCWEFLPYNDAQLAPMASRIFRDRVSHLRDKLLGSVKAITTRALKELKDLYAKEFNFKGQKENQNLISLFLYGGPIGSKLGKMWVRGSEVDRPLPPRRLWCVPISICKGGVLYTGDGYLNTPLRFDSMKAFLGAHRVSGLSLLQVMHHGAKANWHAGLAYKIQPMFSVFSSNPDHQGYRHPHTEVTTDFASYRPLQASKGSAVNIALLRLR</sequence>
<dbReference type="SUPFAM" id="SSF56281">
    <property type="entry name" value="Metallo-hydrolase/oxidoreductase"/>
    <property type="match status" value="1"/>
</dbReference>
<evidence type="ECO:0000256" key="1">
    <source>
        <dbReference type="SAM" id="MobiDB-lite"/>
    </source>
</evidence>
<protein>
    <recommendedName>
        <fullName evidence="4">Metallo-beta-lactamase domain-containing protein</fullName>
    </recommendedName>
</protein>
<accession>A0ABX7JSW4</accession>
<evidence type="ECO:0008006" key="4">
    <source>
        <dbReference type="Google" id="ProtNLM"/>
    </source>
</evidence>
<dbReference type="Gene3D" id="3.60.15.10">
    <property type="entry name" value="Ribonuclease Z/Hydroxyacylglutathione hydrolase-like"/>
    <property type="match status" value="2"/>
</dbReference>
<organism evidence="2 3">
    <name type="scientific">Pseudomonas hygromyciniae</name>
    <dbReference type="NCBI Taxonomy" id="2812000"/>
    <lineage>
        <taxon>Bacteria</taxon>
        <taxon>Pseudomonadati</taxon>
        <taxon>Pseudomonadota</taxon>
        <taxon>Gammaproteobacteria</taxon>
        <taxon>Pseudomonadales</taxon>
        <taxon>Pseudomonadaceae</taxon>
        <taxon>Pseudomonas</taxon>
    </lineage>
</organism>
<reference evidence="2 3" key="1">
    <citation type="submission" date="2021-02" db="EMBL/GenBank/DDBJ databases">
        <title>Genomic and phenotypic characterization of Pseudomonas hygromyciniae, a novel bacterial species discovered from a commercially purchased antibiotic vial.</title>
        <authorList>
            <person name="Turner T.L."/>
            <person name="Mitra S.D."/>
            <person name="Kochan T.J."/>
            <person name="Pincus N.B."/>
            <person name="Lebrun-Corbin M."/>
            <person name="Cheung B."/>
            <person name="Gatesy S.W."/>
            <person name="Afzal T."/>
            <person name="Ozer E.A."/>
            <person name="Hauser A.R."/>
        </authorList>
    </citation>
    <scope>NUCLEOTIDE SEQUENCE [LARGE SCALE GENOMIC DNA]</scope>
    <source>
        <strain evidence="2 3">SDM007</strain>
    </source>
</reference>
<keyword evidence="3" id="KW-1185">Reference proteome</keyword>
<feature type="region of interest" description="Disordered" evidence="1">
    <location>
        <begin position="151"/>
        <end position="186"/>
    </location>
</feature>
<proteinExistence type="predicted"/>
<dbReference type="Proteomes" id="UP000663249">
    <property type="component" value="Chromosome"/>
</dbReference>
<dbReference type="InterPro" id="IPR036866">
    <property type="entry name" value="RibonucZ/Hydroxyglut_hydro"/>
</dbReference>
<name>A0ABX7JSW4_9PSED</name>
<dbReference type="EMBL" id="CP070506">
    <property type="protein sequence ID" value="QSB38447.1"/>
    <property type="molecule type" value="Genomic_DNA"/>
</dbReference>
<evidence type="ECO:0000313" key="2">
    <source>
        <dbReference type="EMBL" id="QSB38447.1"/>
    </source>
</evidence>
<gene>
    <name evidence="2" type="ORF">JTY93_19565</name>
</gene>
<dbReference type="RefSeq" id="WP_122811373.1">
    <property type="nucleotide sequence ID" value="NZ_CP070506.1"/>
</dbReference>